<dbReference type="CDD" id="cd02966">
    <property type="entry name" value="TlpA_like_family"/>
    <property type="match status" value="1"/>
</dbReference>
<evidence type="ECO:0000313" key="7">
    <source>
        <dbReference type="Proteomes" id="UP001589789"/>
    </source>
</evidence>
<evidence type="ECO:0000256" key="3">
    <source>
        <dbReference type="ARBA" id="ARBA00023284"/>
    </source>
</evidence>
<protein>
    <submittedName>
        <fullName evidence="6">Prolipoprotein diacylglyceryl transferase family protein</fullName>
        <ecNumber evidence="6">2.4.99.-</ecNumber>
    </submittedName>
</protein>
<sequence>MATDRLSAILGIGAFWLAASMLSDRKDARIAPWAAIVIPIGVVAARLGHVIEHAGTFAQEPLRAVAFWQGGFSFLWAIPPVLLITLYRLRGTRVLLWSATPAAIGLLVWAGTFQLAALADVDSRPLPSITLQQVRGNPVDLAATNGRPRVLNLWATWCPPCRREMPLLAEVARATPEIDFLFVNQGEGGARIVDYLSKERLELTHVLLDSTSEVTKHFGIRGIPVTLFFGADGRMRHLHVGEVSREALAEYLGSIREGS</sequence>
<dbReference type="InterPro" id="IPR050553">
    <property type="entry name" value="Thioredoxin_ResA/DsbE_sf"/>
</dbReference>
<evidence type="ECO:0000256" key="1">
    <source>
        <dbReference type="ARBA" id="ARBA00004196"/>
    </source>
</evidence>
<dbReference type="Proteomes" id="UP001589789">
    <property type="component" value="Unassembled WGS sequence"/>
</dbReference>
<name>A0ABV6IVK8_9PROT</name>
<dbReference type="Pfam" id="PF08534">
    <property type="entry name" value="Redoxin"/>
    <property type="match status" value="1"/>
</dbReference>
<keyword evidence="4" id="KW-1133">Transmembrane helix</keyword>
<dbReference type="InterPro" id="IPR017937">
    <property type="entry name" value="Thioredoxin_CS"/>
</dbReference>
<dbReference type="InterPro" id="IPR013740">
    <property type="entry name" value="Redoxin"/>
</dbReference>
<comment type="caution">
    <text evidence="6">The sequence shown here is derived from an EMBL/GenBank/DDBJ whole genome shotgun (WGS) entry which is preliminary data.</text>
</comment>
<feature type="transmembrane region" description="Helical" evidence="4">
    <location>
        <begin position="30"/>
        <end position="47"/>
    </location>
</feature>
<dbReference type="RefSeq" id="WP_377053312.1">
    <property type="nucleotide sequence ID" value="NZ_JBHLVZ010000069.1"/>
</dbReference>
<dbReference type="InterPro" id="IPR036249">
    <property type="entry name" value="Thioredoxin-like_sf"/>
</dbReference>
<evidence type="ECO:0000256" key="4">
    <source>
        <dbReference type="SAM" id="Phobius"/>
    </source>
</evidence>
<dbReference type="PANTHER" id="PTHR42852:SF13">
    <property type="entry name" value="PROTEIN DIPZ"/>
    <property type="match status" value="1"/>
</dbReference>
<evidence type="ECO:0000313" key="6">
    <source>
        <dbReference type="EMBL" id="MFC0387651.1"/>
    </source>
</evidence>
<comment type="subcellular location">
    <subcellularLocation>
        <location evidence="1">Cell envelope</location>
    </subcellularLocation>
</comment>
<dbReference type="Gene3D" id="3.40.30.10">
    <property type="entry name" value="Glutaredoxin"/>
    <property type="match status" value="1"/>
</dbReference>
<keyword evidence="6" id="KW-0328">Glycosyltransferase</keyword>
<dbReference type="Pfam" id="PF01790">
    <property type="entry name" value="LGT"/>
    <property type="match status" value="1"/>
</dbReference>
<accession>A0ABV6IVK8</accession>
<dbReference type="InterPro" id="IPR013766">
    <property type="entry name" value="Thioredoxin_domain"/>
</dbReference>
<dbReference type="PROSITE" id="PS51352">
    <property type="entry name" value="THIOREDOXIN_2"/>
    <property type="match status" value="1"/>
</dbReference>
<reference evidence="6 7" key="1">
    <citation type="submission" date="2024-09" db="EMBL/GenBank/DDBJ databases">
        <authorList>
            <person name="Sun Q."/>
            <person name="Mori K."/>
        </authorList>
    </citation>
    <scope>NUCLEOTIDE SEQUENCE [LARGE SCALE GENOMIC DNA]</scope>
    <source>
        <strain evidence="6 7">CCM 7468</strain>
    </source>
</reference>
<gene>
    <name evidence="6" type="ORF">ACFFIC_19195</name>
</gene>
<keyword evidence="3" id="KW-0676">Redox-active center</keyword>
<evidence type="ECO:0000256" key="2">
    <source>
        <dbReference type="ARBA" id="ARBA00022748"/>
    </source>
</evidence>
<feature type="domain" description="Thioredoxin" evidence="5">
    <location>
        <begin position="120"/>
        <end position="257"/>
    </location>
</feature>
<dbReference type="PANTHER" id="PTHR42852">
    <property type="entry name" value="THIOL:DISULFIDE INTERCHANGE PROTEIN DSBE"/>
    <property type="match status" value="1"/>
</dbReference>
<dbReference type="EC" id="2.4.99.-" evidence="6"/>
<dbReference type="InterPro" id="IPR001640">
    <property type="entry name" value="Lgt"/>
</dbReference>
<feature type="transmembrane region" description="Helical" evidence="4">
    <location>
        <begin position="94"/>
        <end position="119"/>
    </location>
</feature>
<proteinExistence type="predicted"/>
<keyword evidence="4" id="KW-0812">Transmembrane</keyword>
<dbReference type="EMBL" id="JBHLVZ010000069">
    <property type="protein sequence ID" value="MFC0387651.1"/>
    <property type="molecule type" value="Genomic_DNA"/>
</dbReference>
<keyword evidence="7" id="KW-1185">Reference proteome</keyword>
<organism evidence="6 7">
    <name type="scientific">Muricoccus vinaceus</name>
    <dbReference type="NCBI Taxonomy" id="424704"/>
    <lineage>
        <taxon>Bacteria</taxon>
        <taxon>Pseudomonadati</taxon>
        <taxon>Pseudomonadota</taxon>
        <taxon>Alphaproteobacteria</taxon>
        <taxon>Acetobacterales</taxon>
        <taxon>Roseomonadaceae</taxon>
        <taxon>Muricoccus</taxon>
    </lineage>
</organism>
<evidence type="ECO:0000259" key="5">
    <source>
        <dbReference type="PROSITE" id="PS51352"/>
    </source>
</evidence>
<dbReference type="GO" id="GO:0016757">
    <property type="term" value="F:glycosyltransferase activity"/>
    <property type="evidence" value="ECO:0007669"/>
    <property type="project" value="UniProtKB-KW"/>
</dbReference>
<feature type="transmembrane region" description="Helical" evidence="4">
    <location>
        <begin position="6"/>
        <end position="23"/>
    </location>
</feature>
<keyword evidence="4" id="KW-0472">Membrane</keyword>
<feature type="transmembrane region" description="Helical" evidence="4">
    <location>
        <begin position="67"/>
        <end position="87"/>
    </location>
</feature>
<keyword evidence="2" id="KW-0201">Cytochrome c-type biogenesis</keyword>
<dbReference type="PROSITE" id="PS00194">
    <property type="entry name" value="THIOREDOXIN_1"/>
    <property type="match status" value="1"/>
</dbReference>
<dbReference type="SUPFAM" id="SSF52833">
    <property type="entry name" value="Thioredoxin-like"/>
    <property type="match status" value="1"/>
</dbReference>
<keyword evidence="6" id="KW-0808">Transferase</keyword>